<evidence type="ECO:0000313" key="10">
    <source>
        <dbReference type="EMBL" id="BCD98789.1"/>
    </source>
</evidence>
<evidence type="ECO:0000256" key="6">
    <source>
        <dbReference type="ARBA" id="ARBA00023027"/>
    </source>
</evidence>
<evidence type="ECO:0000256" key="2">
    <source>
        <dbReference type="ARBA" id="ARBA00022630"/>
    </source>
</evidence>
<dbReference type="PANTHER" id="PTHR43821:SF1">
    <property type="entry name" value="NAD(P)H NITROREDUCTASE YDJA-RELATED"/>
    <property type="match status" value="1"/>
</dbReference>
<dbReference type="GO" id="GO:0016491">
    <property type="term" value="F:oxidoreductase activity"/>
    <property type="evidence" value="ECO:0007669"/>
    <property type="project" value="UniProtKB-UniRule"/>
</dbReference>
<dbReference type="KEGG" id="marq:MARGE09_P2990"/>
<dbReference type="AlphaFoldDB" id="A0AAN1WJN2"/>
<keyword evidence="3 7" id="KW-0288">FMN</keyword>
<dbReference type="InterPro" id="IPR052530">
    <property type="entry name" value="NAD(P)H_nitroreductase"/>
</dbReference>
<dbReference type="InterPro" id="IPR026021">
    <property type="entry name" value="YdjA-like"/>
</dbReference>
<feature type="domain" description="Nitroreductase" evidence="9">
    <location>
        <begin position="14"/>
        <end position="171"/>
    </location>
</feature>
<keyword evidence="4 7" id="KW-0521">NADP</keyword>
<name>A0AAN1WJN2_9GAMM</name>
<dbReference type="PANTHER" id="PTHR43821">
    <property type="entry name" value="NAD(P)H NITROREDUCTASE YDJA-RELATED"/>
    <property type="match status" value="1"/>
</dbReference>
<dbReference type="InterPro" id="IPR029479">
    <property type="entry name" value="Nitroreductase"/>
</dbReference>
<keyword evidence="5 7" id="KW-0560">Oxidoreductase</keyword>
<dbReference type="PIRSF" id="PIRSF000232">
    <property type="entry name" value="YdjA"/>
    <property type="match status" value="1"/>
</dbReference>
<dbReference type="InterPro" id="IPR000415">
    <property type="entry name" value="Nitroreductase-like"/>
</dbReference>
<reference evidence="10 11" key="1">
    <citation type="journal article" date="2022" name="IScience">
        <title>An ultrasensitive nanofiber-based assay for enzymatic hydrolysis and deep-sea microbial degradation of cellulose.</title>
        <authorList>
            <person name="Tsudome M."/>
            <person name="Tachioka M."/>
            <person name="Miyazaki M."/>
            <person name="Uchimura K."/>
            <person name="Tsuda M."/>
            <person name="Takaki Y."/>
            <person name="Deguchi S."/>
        </authorList>
    </citation>
    <scope>NUCLEOTIDE SEQUENCE [LARGE SCALE GENOMIC DNA]</scope>
    <source>
        <strain evidence="10 11">GE09</strain>
    </source>
</reference>
<keyword evidence="2 7" id="KW-0285">Flavoprotein</keyword>
<comment type="similarity">
    <text evidence="1 7">Belongs to the nitroreductase family.</text>
</comment>
<evidence type="ECO:0000256" key="7">
    <source>
        <dbReference type="PIRNR" id="PIRNR000232"/>
    </source>
</evidence>
<dbReference type="RefSeq" id="WP_236983364.1">
    <property type="nucleotide sequence ID" value="NZ_AP023086.1"/>
</dbReference>
<evidence type="ECO:0000256" key="8">
    <source>
        <dbReference type="PIRSR" id="PIRSR000232-1"/>
    </source>
</evidence>
<dbReference type="Pfam" id="PF00881">
    <property type="entry name" value="Nitroreductase"/>
    <property type="match status" value="1"/>
</dbReference>
<comment type="cofactor">
    <cofactor evidence="8">
        <name>FMN</name>
        <dbReference type="ChEBI" id="CHEBI:58210"/>
    </cofactor>
    <text evidence="8">Binds 1 FMN per subunit.</text>
</comment>
<protein>
    <recommendedName>
        <fullName evidence="7">Putative NAD(P)H nitroreductase</fullName>
        <ecNumber evidence="7">1.-.-.-</ecNumber>
    </recommendedName>
</protein>
<keyword evidence="11" id="KW-1185">Reference proteome</keyword>
<keyword evidence="6 7" id="KW-0520">NAD</keyword>
<dbReference type="EMBL" id="AP023086">
    <property type="protein sequence ID" value="BCD98789.1"/>
    <property type="molecule type" value="Genomic_DNA"/>
</dbReference>
<dbReference type="CDD" id="cd02135">
    <property type="entry name" value="YdjA-like"/>
    <property type="match status" value="1"/>
</dbReference>
<evidence type="ECO:0000256" key="5">
    <source>
        <dbReference type="ARBA" id="ARBA00023002"/>
    </source>
</evidence>
<evidence type="ECO:0000259" key="9">
    <source>
        <dbReference type="Pfam" id="PF00881"/>
    </source>
</evidence>
<sequence>MTKVNQSTLQLLHTRRSVKAADLNAPGPNSAQIEQLLAAAHRVPDHGKIGPWRFIVFTGEARTQFDNKLKNIYQQNNPDASETLIAHNSRLLSRAPCVIAVIASPNLEHPKVPQWEQTLSAGAACQNLLIAAHALGFSAQWLSEWYSYDKAVDTLLNMLPNEQIAGFIYIGTPSQAPQERARPALDERVIYWNNNEDLA</sequence>
<accession>A0AAN1WJN2</accession>
<evidence type="ECO:0000256" key="4">
    <source>
        <dbReference type="ARBA" id="ARBA00022857"/>
    </source>
</evidence>
<evidence type="ECO:0000256" key="3">
    <source>
        <dbReference type="ARBA" id="ARBA00022643"/>
    </source>
</evidence>
<evidence type="ECO:0000313" key="11">
    <source>
        <dbReference type="Proteomes" id="UP001320119"/>
    </source>
</evidence>
<evidence type="ECO:0000256" key="1">
    <source>
        <dbReference type="ARBA" id="ARBA00007118"/>
    </source>
</evidence>
<gene>
    <name evidence="10" type="ORF">MARGE09_P2990</name>
</gene>
<organism evidence="10 11">
    <name type="scientific">Marinagarivorans cellulosilyticus</name>
    <dbReference type="NCBI Taxonomy" id="2721545"/>
    <lineage>
        <taxon>Bacteria</taxon>
        <taxon>Pseudomonadati</taxon>
        <taxon>Pseudomonadota</taxon>
        <taxon>Gammaproteobacteria</taxon>
        <taxon>Cellvibrionales</taxon>
        <taxon>Cellvibrionaceae</taxon>
        <taxon>Marinagarivorans</taxon>
    </lineage>
</organism>
<dbReference type="SUPFAM" id="SSF55469">
    <property type="entry name" value="FMN-dependent nitroreductase-like"/>
    <property type="match status" value="1"/>
</dbReference>
<dbReference type="Gene3D" id="3.40.109.10">
    <property type="entry name" value="NADH Oxidase"/>
    <property type="match status" value="1"/>
</dbReference>
<feature type="binding site" evidence="8">
    <location>
        <position position="46"/>
    </location>
    <ligand>
        <name>FMN</name>
        <dbReference type="ChEBI" id="CHEBI:58210"/>
        <note>ligand shared between dimeric partners</note>
    </ligand>
</feature>
<feature type="binding site" description="in other chain" evidence="8">
    <location>
        <begin position="141"/>
        <end position="143"/>
    </location>
    <ligand>
        <name>FMN</name>
        <dbReference type="ChEBI" id="CHEBI:58210"/>
        <note>ligand shared between dimeric partners</note>
    </ligand>
</feature>
<feature type="binding site" description="in other chain" evidence="8">
    <location>
        <begin position="15"/>
        <end position="17"/>
    </location>
    <ligand>
        <name>FMN</name>
        <dbReference type="ChEBI" id="CHEBI:58210"/>
        <note>ligand shared between dimeric partners</note>
    </ligand>
</feature>
<dbReference type="Proteomes" id="UP001320119">
    <property type="component" value="Chromosome"/>
</dbReference>
<dbReference type="EC" id="1.-.-.-" evidence="7"/>
<proteinExistence type="inferred from homology"/>
<feature type="binding site" evidence="8">
    <location>
        <position position="42"/>
    </location>
    <ligand>
        <name>FMN</name>
        <dbReference type="ChEBI" id="CHEBI:58210"/>
        <note>ligand shared between dimeric partners</note>
    </ligand>
</feature>